<feature type="compositionally biased region" description="Low complexity" evidence="1">
    <location>
        <begin position="11"/>
        <end position="38"/>
    </location>
</feature>
<dbReference type="EMBL" id="CSBK01001051">
    <property type="protein sequence ID" value="COY25959.1"/>
    <property type="molecule type" value="Genomic_DNA"/>
</dbReference>
<dbReference type="Proteomes" id="UP000039021">
    <property type="component" value="Unassembled WGS sequence"/>
</dbReference>
<reference evidence="3" key="1">
    <citation type="submission" date="2015-03" db="EMBL/GenBank/DDBJ databases">
        <authorList>
            <consortium name="Pathogen Informatics"/>
        </authorList>
    </citation>
    <scope>NUCLEOTIDE SEQUENCE [LARGE SCALE GENOMIC DNA]</scope>
    <source>
        <strain evidence="3">N09902308</strain>
    </source>
</reference>
<evidence type="ECO:0000256" key="1">
    <source>
        <dbReference type="SAM" id="MobiDB-lite"/>
    </source>
</evidence>
<feature type="compositionally biased region" description="Basic residues" evidence="1">
    <location>
        <begin position="1"/>
        <end position="10"/>
    </location>
</feature>
<protein>
    <submittedName>
        <fullName evidence="2">Uncharacterized protein</fullName>
    </submittedName>
</protein>
<comment type="caution">
    <text evidence="2">The sequence shown here is derived from an EMBL/GenBank/DDBJ whole genome shotgun (WGS) entry which is preliminary data.</text>
</comment>
<evidence type="ECO:0000313" key="2">
    <source>
        <dbReference type="EMBL" id="COY25959.1"/>
    </source>
</evidence>
<dbReference type="AlphaFoldDB" id="A0A916PGJ4"/>
<feature type="compositionally biased region" description="Polar residues" evidence="1">
    <location>
        <begin position="43"/>
        <end position="61"/>
    </location>
</feature>
<organism evidence="2 3">
    <name type="scientific">Mycobacterium tuberculosis</name>
    <dbReference type="NCBI Taxonomy" id="1773"/>
    <lineage>
        <taxon>Bacteria</taxon>
        <taxon>Bacillati</taxon>
        <taxon>Actinomycetota</taxon>
        <taxon>Actinomycetes</taxon>
        <taxon>Mycobacteriales</taxon>
        <taxon>Mycobacteriaceae</taxon>
        <taxon>Mycobacterium</taxon>
        <taxon>Mycobacterium tuberculosis complex</taxon>
    </lineage>
</organism>
<feature type="region of interest" description="Disordered" evidence="1">
    <location>
        <begin position="1"/>
        <end position="61"/>
    </location>
</feature>
<gene>
    <name evidence="2" type="ORF">ERS007739_02338</name>
</gene>
<sequence>MTRSRSRRPGASRSESPRNLLTTNPATSAWSSAASNATVPRNAANTPPRSMSPTTMVGSPA</sequence>
<proteinExistence type="predicted"/>
<accession>A0A916PGJ4</accession>
<name>A0A916PGJ4_MYCTX</name>
<evidence type="ECO:0000313" key="3">
    <source>
        <dbReference type="Proteomes" id="UP000039021"/>
    </source>
</evidence>